<feature type="transmembrane region" description="Helical" evidence="8">
    <location>
        <begin position="240"/>
        <end position="267"/>
    </location>
</feature>
<evidence type="ECO:0000256" key="8">
    <source>
        <dbReference type="SAM" id="Phobius"/>
    </source>
</evidence>
<evidence type="ECO:0000313" key="9">
    <source>
        <dbReference type="EMBL" id="WOK09675.1"/>
    </source>
</evidence>
<keyword evidence="6 8" id="KW-1133">Transmembrane helix</keyword>
<feature type="transmembrane region" description="Helical" evidence="8">
    <location>
        <begin position="210"/>
        <end position="234"/>
    </location>
</feature>
<evidence type="ECO:0000256" key="4">
    <source>
        <dbReference type="ARBA" id="ARBA00022475"/>
    </source>
</evidence>
<keyword evidence="5 8" id="KW-0812">Transmembrane</keyword>
<feature type="transmembrane region" description="Helical" evidence="8">
    <location>
        <begin position="279"/>
        <end position="297"/>
    </location>
</feature>
<proteinExistence type="inferred from homology"/>
<reference evidence="9 10" key="1">
    <citation type="journal article" date="2023" name="Microbiol. Resour. Announc.">
        <title>Complete Genome Sequence of Imperialibacter roseus strain P4T.</title>
        <authorList>
            <person name="Tizabi D.R."/>
            <person name="Bachvaroff T."/>
            <person name="Hill R.T."/>
        </authorList>
    </citation>
    <scope>NUCLEOTIDE SEQUENCE [LARGE SCALE GENOMIC DNA]</scope>
    <source>
        <strain evidence="9 10">P4T</strain>
    </source>
</reference>
<keyword evidence="4" id="KW-1003">Cell membrane</keyword>
<dbReference type="Pfam" id="PF01594">
    <property type="entry name" value="AI-2E_transport"/>
    <property type="match status" value="1"/>
</dbReference>
<dbReference type="Proteomes" id="UP001302349">
    <property type="component" value="Chromosome"/>
</dbReference>
<evidence type="ECO:0000256" key="3">
    <source>
        <dbReference type="ARBA" id="ARBA00022448"/>
    </source>
</evidence>
<evidence type="ECO:0000256" key="5">
    <source>
        <dbReference type="ARBA" id="ARBA00022692"/>
    </source>
</evidence>
<comment type="similarity">
    <text evidence="2">Belongs to the autoinducer-2 exporter (AI-2E) (TC 2.A.86) family.</text>
</comment>
<evidence type="ECO:0000256" key="2">
    <source>
        <dbReference type="ARBA" id="ARBA00009773"/>
    </source>
</evidence>
<feature type="transmembrane region" description="Helical" evidence="8">
    <location>
        <begin position="317"/>
        <end position="337"/>
    </location>
</feature>
<organism evidence="9 10">
    <name type="scientific">Imperialibacter roseus</name>
    <dbReference type="NCBI Taxonomy" id="1324217"/>
    <lineage>
        <taxon>Bacteria</taxon>
        <taxon>Pseudomonadati</taxon>
        <taxon>Bacteroidota</taxon>
        <taxon>Cytophagia</taxon>
        <taxon>Cytophagales</taxon>
        <taxon>Flammeovirgaceae</taxon>
        <taxon>Imperialibacter</taxon>
    </lineage>
</organism>
<dbReference type="RefSeq" id="WP_317492286.1">
    <property type="nucleotide sequence ID" value="NZ_CP136051.1"/>
</dbReference>
<feature type="transmembrane region" description="Helical" evidence="8">
    <location>
        <begin position="152"/>
        <end position="175"/>
    </location>
</feature>
<feature type="transmembrane region" description="Helical" evidence="8">
    <location>
        <begin position="60"/>
        <end position="82"/>
    </location>
</feature>
<evidence type="ECO:0000256" key="7">
    <source>
        <dbReference type="ARBA" id="ARBA00023136"/>
    </source>
</evidence>
<comment type="subcellular location">
    <subcellularLocation>
        <location evidence="1">Cell membrane</location>
        <topology evidence="1">Multi-pass membrane protein</topology>
    </subcellularLocation>
</comment>
<name>A0ABZ0IX69_9BACT</name>
<keyword evidence="3" id="KW-0813">Transport</keyword>
<sequence length="362" mass="40122">MVRRMLLYLLLMLVVLVFISWYFSNIFIYLIFSLVLATLLRPLTNTIHQIHVLNNRIPRPIAIIFSFSIVIVVVTLFVMLFIPLFSEQVKVLSQISYDSVLTSVSQPFNSIEQFLIENKLTVQQEGFLFESIRESLFGLLSEVDFTLLLNNLISVTGGLLVGFLAVSFITFFLLLENGILRRQIIALIPNQYFEVFIAAMFKIEKLLSNYLIGLLFQMASIFSIASLGLSILGVKYALTIAVFAAVANLIPYLGPMLGASFGIVVGVSTSGDISLSQDLLIIVVKILSVFGIVQAADNILLQPLIFSKSVKAHPLEIFVIIFAGATIAGIPGMIAAIPTYTILRVSTIEVYAGFKGYQIFKK</sequence>
<dbReference type="EMBL" id="CP136051">
    <property type="protein sequence ID" value="WOK09675.1"/>
    <property type="molecule type" value="Genomic_DNA"/>
</dbReference>
<protein>
    <submittedName>
        <fullName evidence="9">AI-2E family transporter</fullName>
    </submittedName>
</protein>
<evidence type="ECO:0000256" key="1">
    <source>
        <dbReference type="ARBA" id="ARBA00004651"/>
    </source>
</evidence>
<evidence type="ECO:0000256" key="6">
    <source>
        <dbReference type="ARBA" id="ARBA00022989"/>
    </source>
</evidence>
<accession>A0ABZ0IX69</accession>
<gene>
    <name evidence="9" type="ORF">RT717_13610</name>
</gene>
<dbReference type="InterPro" id="IPR002549">
    <property type="entry name" value="AI-2E-like"/>
</dbReference>
<evidence type="ECO:0000313" key="10">
    <source>
        <dbReference type="Proteomes" id="UP001302349"/>
    </source>
</evidence>
<keyword evidence="7 8" id="KW-0472">Membrane</keyword>
<keyword evidence="10" id="KW-1185">Reference proteome</keyword>
<dbReference type="PANTHER" id="PTHR21716:SF53">
    <property type="entry name" value="PERMEASE PERM-RELATED"/>
    <property type="match status" value="1"/>
</dbReference>
<dbReference type="PANTHER" id="PTHR21716">
    <property type="entry name" value="TRANSMEMBRANE PROTEIN"/>
    <property type="match status" value="1"/>
</dbReference>
<feature type="transmembrane region" description="Helical" evidence="8">
    <location>
        <begin position="6"/>
        <end position="39"/>
    </location>
</feature>